<keyword evidence="4 7" id="KW-0067">ATP-binding</keyword>
<dbReference type="InterPro" id="IPR029351">
    <property type="entry name" value="GAD_dom"/>
</dbReference>
<dbReference type="NCBIfam" id="NF001750">
    <property type="entry name" value="PRK00476.1"/>
    <property type="match status" value="1"/>
</dbReference>
<dbReference type="GO" id="GO:0003676">
    <property type="term" value="F:nucleic acid binding"/>
    <property type="evidence" value="ECO:0007669"/>
    <property type="project" value="InterPro"/>
</dbReference>
<comment type="subcellular location">
    <subcellularLocation>
        <location evidence="7">Cytoplasm</location>
    </subcellularLocation>
</comment>
<comment type="catalytic activity">
    <reaction evidence="7">
        <text>tRNA(Asx) + L-aspartate + ATP = L-aspartyl-tRNA(Asx) + AMP + diphosphate</text>
        <dbReference type="Rhea" id="RHEA:18349"/>
        <dbReference type="Rhea" id="RHEA-COMP:9710"/>
        <dbReference type="Rhea" id="RHEA-COMP:9711"/>
        <dbReference type="ChEBI" id="CHEBI:29991"/>
        <dbReference type="ChEBI" id="CHEBI:30616"/>
        <dbReference type="ChEBI" id="CHEBI:33019"/>
        <dbReference type="ChEBI" id="CHEBI:78442"/>
        <dbReference type="ChEBI" id="CHEBI:78516"/>
        <dbReference type="ChEBI" id="CHEBI:456215"/>
        <dbReference type="EC" id="6.1.1.23"/>
    </reaction>
</comment>
<dbReference type="InterPro" id="IPR004365">
    <property type="entry name" value="NA-bd_OB_tRNA"/>
</dbReference>
<dbReference type="EMBL" id="PGTK01000001">
    <property type="protein sequence ID" value="PJF32161.1"/>
    <property type="molecule type" value="Genomic_DNA"/>
</dbReference>
<dbReference type="PANTHER" id="PTHR22594:SF5">
    <property type="entry name" value="ASPARTATE--TRNA LIGASE, MITOCHONDRIAL"/>
    <property type="match status" value="1"/>
</dbReference>
<dbReference type="NCBIfam" id="TIGR00459">
    <property type="entry name" value="aspS_bact"/>
    <property type="match status" value="1"/>
</dbReference>
<evidence type="ECO:0000256" key="4">
    <source>
        <dbReference type="ARBA" id="ARBA00022840"/>
    </source>
</evidence>
<dbReference type="InterPro" id="IPR002312">
    <property type="entry name" value="Asp/Asn-tRNA-synth_IIb"/>
</dbReference>
<dbReference type="GO" id="GO:0050560">
    <property type="term" value="F:aspartate-tRNA(Asn) ligase activity"/>
    <property type="evidence" value="ECO:0007669"/>
    <property type="project" value="UniProtKB-EC"/>
</dbReference>
<comment type="function">
    <text evidence="7">Aspartyl-tRNA synthetase with relaxed tRNA specificity since it is able to aspartylate not only its cognate tRNA(Asp) but also tRNA(Asn). Reaction proceeds in two steps: L-aspartate is first activated by ATP to form Asp-AMP and then transferred to the acceptor end of tRNA(Asp/Asn).</text>
</comment>
<feature type="site" description="Important for tRNA non-discrimination" evidence="7">
    <location>
        <position position="83"/>
    </location>
</feature>
<dbReference type="InterPro" id="IPR006195">
    <property type="entry name" value="aa-tRNA-synth_II"/>
</dbReference>
<dbReference type="PANTHER" id="PTHR22594">
    <property type="entry name" value="ASPARTYL/LYSYL-TRNA SYNTHETASE"/>
    <property type="match status" value="1"/>
</dbReference>
<dbReference type="SUPFAM" id="SSF55681">
    <property type="entry name" value="Class II aaRS and biotin synthetases"/>
    <property type="match status" value="1"/>
</dbReference>
<dbReference type="EC" id="6.1.1.23" evidence="7"/>
<dbReference type="InterPro" id="IPR012340">
    <property type="entry name" value="NA-bd_OB-fold"/>
</dbReference>
<comment type="caution">
    <text evidence="9">The sequence shown here is derived from an EMBL/GenBank/DDBJ whole genome shotgun (WGS) entry which is preliminary data.</text>
</comment>
<accession>A0A2M8P3N1</accession>
<dbReference type="HAMAP" id="MF_00044">
    <property type="entry name" value="Asp_tRNA_synth_type1"/>
    <property type="match status" value="1"/>
</dbReference>
<evidence type="ECO:0000256" key="6">
    <source>
        <dbReference type="ARBA" id="ARBA00023146"/>
    </source>
</evidence>
<dbReference type="InterPro" id="IPR004364">
    <property type="entry name" value="Aa-tRNA-synt_II"/>
</dbReference>
<keyword evidence="3 7" id="KW-0547">Nucleotide-binding</keyword>
<evidence type="ECO:0000256" key="1">
    <source>
        <dbReference type="ARBA" id="ARBA00006303"/>
    </source>
</evidence>
<evidence type="ECO:0000256" key="5">
    <source>
        <dbReference type="ARBA" id="ARBA00022917"/>
    </source>
</evidence>
<evidence type="ECO:0000256" key="2">
    <source>
        <dbReference type="ARBA" id="ARBA00022598"/>
    </source>
</evidence>
<dbReference type="InterPro" id="IPR004115">
    <property type="entry name" value="GAD-like_sf"/>
</dbReference>
<dbReference type="GO" id="GO:0005524">
    <property type="term" value="F:ATP binding"/>
    <property type="evidence" value="ECO:0007669"/>
    <property type="project" value="UniProtKB-UniRule"/>
</dbReference>
<comment type="subunit">
    <text evidence="7">Homodimer.</text>
</comment>
<keyword evidence="2 7" id="KW-0436">Ligase</keyword>
<comment type="similarity">
    <text evidence="1 7">Belongs to the class-II aminoacyl-tRNA synthetase family. Type 1 subfamily.</text>
</comment>
<dbReference type="GO" id="GO:0004815">
    <property type="term" value="F:aspartate-tRNA ligase activity"/>
    <property type="evidence" value="ECO:0007669"/>
    <property type="project" value="UniProtKB-UniRule"/>
</dbReference>
<reference evidence="9 10" key="1">
    <citation type="submission" date="2017-11" db="EMBL/GenBank/DDBJ databases">
        <title>Evolution of Phototrophy in the Chloroflexi Phylum Driven by Horizontal Gene Transfer.</title>
        <authorList>
            <person name="Ward L.M."/>
            <person name="Hemp J."/>
            <person name="Shih P.M."/>
            <person name="Mcglynn S.E."/>
            <person name="Fischer W."/>
        </authorList>
    </citation>
    <scope>NUCLEOTIDE SEQUENCE [LARGE SCALE GENOMIC DNA]</scope>
    <source>
        <strain evidence="9">CP2_2F</strain>
    </source>
</reference>
<dbReference type="InterPro" id="IPR047090">
    <property type="entry name" value="AspRS_core"/>
</dbReference>
<dbReference type="AlphaFoldDB" id="A0A2M8P3N1"/>
<proteinExistence type="inferred from homology"/>
<evidence type="ECO:0000256" key="3">
    <source>
        <dbReference type="ARBA" id="ARBA00022741"/>
    </source>
</evidence>
<keyword evidence="6 7" id="KW-0030">Aminoacyl-tRNA synthetase</keyword>
<sequence length="598" mass="66775">MLKTHTCGELRLQHAGQSVKLAGWVNRVRAQGGVIFIDLRDRWGITQATVDVQSAPEAHAVAEKVGREDVLQIEGVVRPRPEGAVNPNLPTGAIEVEIRHVRLLNPAKTPPFDVSADGKVDEALRLKYRYLDLRRQRMQRNLILRGKITKAIRDYLYERDFVEIETPILFKTTPEGARDYLVPSRVHPGKFYALPQSPQQLKQLLMVAGYERYFQIARCFRDEDQRGDRQPEFTQLDLEMSFVEREDVLNLIEGLMIHLVQVAAPITGCQLVTQPFPRLTLHEAMLKYGTDKPDLRYGLEIVDITDLAAQTGFKVFVDNAAAGNPTRALRIPSCGNYSRKQLDELTEIAKSAGGKGLAYVALEAGESGQVKSPIGKFFTVEQMNALIERMGAQAGDLILISSDTHATVCAVLDTLRQEFGARLGLADPKRIAFCWVLDFPLFEWNADENRWDPSHHLFTSPMPEDIPLLDSDPAKVRGQQYDLACNGYEVAGGSIRIHDRALQEKIFGLIGLDVEDAKQRFGHMLEAFEYGTPPHGGIAPGIDRLVMLLAGEPNIREVIAFPKSQQAADLMAGAPSEADPHQLEELHIRIVTEEEKKA</sequence>
<gene>
    <name evidence="7" type="primary">aspS</name>
    <name evidence="9" type="ORF">CUN51_00600</name>
</gene>
<dbReference type="InterPro" id="IPR045864">
    <property type="entry name" value="aa-tRNA-synth_II/BPL/LPL"/>
</dbReference>
<dbReference type="Gene3D" id="3.30.1360.30">
    <property type="entry name" value="GAD-like domain"/>
    <property type="match status" value="1"/>
</dbReference>
<dbReference type="GO" id="GO:0006422">
    <property type="term" value="P:aspartyl-tRNA aminoacylation"/>
    <property type="evidence" value="ECO:0007669"/>
    <property type="project" value="UniProtKB-UniRule"/>
</dbReference>
<dbReference type="Pfam" id="PF00152">
    <property type="entry name" value="tRNA-synt_2"/>
    <property type="match status" value="1"/>
</dbReference>
<evidence type="ECO:0000256" key="7">
    <source>
        <dbReference type="HAMAP-Rule" id="MF_00044"/>
    </source>
</evidence>
<evidence type="ECO:0000313" key="10">
    <source>
        <dbReference type="Proteomes" id="UP000228921"/>
    </source>
</evidence>
<evidence type="ECO:0000313" key="9">
    <source>
        <dbReference type="EMBL" id="PJF32161.1"/>
    </source>
</evidence>
<dbReference type="SUPFAM" id="SSF50249">
    <property type="entry name" value="Nucleic acid-binding proteins"/>
    <property type="match status" value="1"/>
</dbReference>
<dbReference type="CDD" id="cd00777">
    <property type="entry name" value="AspRS_core"/>
    <property type="match status" value="1"/>
</dbReference>
<feature type="domain" description="Aminoacyl-transfer RNA synthetases class-II family profile" evidence="8">
    <location>
        <begin position="144"/>
        <end position="575"/>
    </location>
</feature>
<evidence type="ECO:0000259" key="8">
    <source>
        <dbReference type="PROSITE" id="PS50862"/>
    </source>
</evidence>
<name>A0A2M8P3N1_9CHLR</name>
<dbReference type="Gene3D" id="3.30.930.10">
    <property type="entry name" value="Bira Bifunctional Protein, Domain 2"/>
    <property type="match status" value="1"/>
</dbReference>
<feature type="binding site" evidence="7">
    <location>
        <begin position="221"/>
        <end position="223"/>
    </location>
    <ligand>
        <name>ATP</name>
        <dbReference type="ChEBI" id="CHEBI:30616"/>
    </ligand>
</feature>
<dbReference type="CDD" id="cd04317">
    <property type="entry name" value="EcAspRS_like_N"/>
    <property type="match status" value="1"/>
</dbReference>
<dbReference type="GO" id="GO:0005737">
    <property type="term" value="C:cytoplasm"/>
    <property type="evidence" value="ECO:0007669"/>
    <property type="project" value="UniProtKB-SubCell"/>
</dbReference>
<feature type="binding site" evidence="7">
    <location>
        <position position="175"/>
    </location>
    <ligand>
        <name>L-aspartate</name>
        <dbReference type="ChEBI" id="CHEBI:29991"/>
    </ligand>
</feature>
<feature type="binding site" evidence="7">
    <location>
        <position position="230"/>
    </location>
    <ligand>
        <name>ATP</name>
        <dbReference type="ChEBI" id="CHEBI:30616"/>
    </ligand>
</feature>
<dbReference type="InterPro" id="IPR047089">
    <property type="entry name" value="Asp-tRNA-ligase_1_N"/>
</dbReference>
<dbReference type="Pfam" id="PF01336">
    <property type="entry name" value="tRNA_anti-codon"/>
    <property type="match status" value="1"/>
</dbReference>
<feature type="region of interest" description="Aspartate" evidence="7">
    <location>
        <begin position="199"/>
        <end position="202"/>
    </location>
</feature>
<dbReference type="PRINTS" id="PR01042">
    <property type="entry name" value="TRNASYNTHASP"/>
</dbReference>
<feature type="binding site" evidence="7">
    <location>
        <position position="489"/>
    </location>
    <ligand>
        <name>ATP</name>
        <dbReference type="ChEBI" id="CHEBI:30616"/>
    </ligand>
</feature>
<dbReference type="Gene3D" id="2.40.50.140">
    <property type="entry name" value="Nucleic acid-binding proteins"/>
    <property type="match status" value="1"/>
</dbReference>
<organism evidence="9 10">
    <name type="scientific">Candidatus Thermofonsia Clade 1 bacterium</name>
    <dbReference type="NCBI Taxonomy" id="2364210"/>
    <lineage>
        <taxon>Bacteria</taxon>
        <taxon>Bacillati</taxon>
        <taxon>Chloroflexota</taxon>
        <taxon>Candidatus Thermofontia</taxon>
        <taxon>Candidatus Thermofonsia Clade 1</taxon>
    </lineage>
</organism>
<dbReference type="SUPFAM" id="SSF55261">
    <property type="entry name" value="GAD domain-like"/>
    <property type="match status" value="1"/>
</dbReference>
<feature type="binding site" evidence="7">
    <location>
        <begin position="541"/>
        <end position="544"/>
    </location>
    <ligand>
        <name>ATP</name>
        <dbReference type="ChEBI" id="CHEBI:30616"/>
    </ligand>
</feature>
<comment type="caution">
    <text evidence="7">Lacks conserved residue(s) required for the propagation of feature annotation.</text>
</comment>
<keyword evidence="5 7" id="KW-0648">Protein biosynthesis</keyword>
<dbReference type="Pfam" id="PF02938">
    <property type="entry name" value="GAD"/>
    <property type="match status" value="1"/>
</dbReference>
<keyword evidence="7" id="KW-0963">Cytoplasm</keyword>
<dbReference type="PROSITE" id="PS50862">
    <property type="entry name" value="AA_TRNA_LIGASE_II"/>
    <property type="match status" value="1"/>
</dbReference>
<dbReference type="InterPro" id="IPR004524">
    <property type="entry name" value="Asp-tRNA-ligase_1"/>
</dbReference>
<feature type="binding site" evidence="7">
    <location>
        <position position="496"/>
    </location>
    <ligand>
        <name>L-aspartate</name>
        <dbReference type="ChEBI" id="CHEBI:29991"/>
    </ligand>
</feature>
<dbReference type="Proteomes" id="UP000228921">
    <property type="component" value="Unassembled WGS sequence"/>
</dbReference>
<protein>
    <recommendedName>
        <fullName evidence="7">Aspartate--tRNA(Asp/Asn) ligase</fullName>
        <ecNumber evidence="7">6.1.1.23</ecNumber>
    </recommendedName>
    <alternativeName>
        <fullName evidence="7">Aspartyl-tRNA synthetase</fullName>
        <shortName evidence="7">AspRS</shortName>
    </alternativeName>
    <alternativeName>
        <fullName evidence="7">Non-discriminating aspartyl-tRNA synthetase</fullName>
        <shortName evidence="7">ND-AspRS</shortName>
    </alternativeName>
</protein>
<feature type="binding site" evidence="7">
    <location>
        <position position="455"/>
    </location>
    <ligand>
        <name>L-aspartate</name>
        <dbReference type="ChEBI" id="CHEBI:29991"/>
    </ligand>
</feature>
<feature type="binding site" evidence="7">
    <location>
        <position position="221"/>
    </location>
    <ligand>
        <name>L-aspartate</name>
        <dbReference type="ChEBI" id="CHEBI:29991"/>
    </ligand>
</feature>